<dbReference type="AlphaFoldDB" id="A0A2P2PJH1"/>
<sequence length="46" mass="5416">MRSDLLEKENNTNNKIRDLQRQKIKFAKWVKKNLLILLASIPIPSP</sequence>
<evidence type="ECO:0000313" key="1">
    <source>
        <dbReference type="EMBL" id="MBX54855.1"/>
    </source>
</evidence>
<name>A0A2P2PJH1_RHIMU</name>
<organism evidence="1">
    <name type="scientific">Rhizophora mucronata</name>
    <name type="common">Asiatic mangrove</name>
    <dbReference type="NCBI Taxonomy" id="61149"/>
    <lineage>
        <taxon>Eukaryota</taxon>
        <taxon>Viridiplantae</taxon>
        <taxon>Streptophyta</taxon>
        <taxon>Embryophyta</taxon>
        <taxon>Tracheophyta</taxon>
        <taxon>Spermatophyta</taxon>
        <taxon>Magnoliopsida</taxon>
        <taxon>eudicotyledons</taxon>
        <taxon>Gunneridae</taxon>
        <taxon>Pentapetalae</taxon>
        <taxon>rosids</taxon>
        <taxon>fabids</taxon>
        <taxon>Malpighiales</taxon>
        <taxon>Rhizophoraceae</taxon>
        <taxon>Rhizophora</taxon>
    </lineage>
</organism>
<accession>A0A2P2PJH1</accession>
<proteinExistence type="predicted"/>
<protein>
    <submittedName>
        <fullName evidence="1">Uncharacterized protein</fullName>
    </submittedName>
</protein>
<reference evidence="1" key="1">
    <citation type="submission" date="2018-02" db="EMBL/GenBank/DDBJ databases">
        <title>Rhizophora mucronata_Transcriptome.</title>
        <authorList>
            <person name="Meera S.P."/>
            <person name="Sreeshan A."/>
            <person name="Augustine A."/>
        </authorList>
    </citation>
    <scope>NUCLEOTIDE SEQUENCE</scope>
    <source>
        <tissue evidence="1">Leaf</tissue>
    </source>
</reference>
<dbReference type="EMBL" id="GGEC01074371">
    <property type="protein sequence ID" value="MBX54855.1"/>
    <property type="molecule type" value="Transcribed_RNA"/>
</dbReference>